<protein>
    <submittedName>
        <fullName evidence="1">Uncharacterized protein</fullName>
    </submittedName>
</protein>
<dbReference type="KEGG" id="mlr:MELLADRAFT_73059"/>
<dbReference type="GeneID" id="18932271"/>
<dbReference type="Proteomes" id="UP000001072">
    <property type="component" value="Unassembled WGS sequence"/>
</dbReference>
<evidence type="ECO:0000313" key="2">
    <source>
        <dbReference type="Proteomes" id="UP000001072"/>
    </source>
</evidence>
<dbReference type="InParanoid" id="F4S2E9"/>
<dbReference type="EMBL" id="GL883140">
    <property type="protein sequence ID" value="EGG01218.1"/>
    <property type="molecule type" value="Genomic_DNA"/>
</dbReference>
<gene>
    <name evidence="1" type="ORF">MELLADRAFT_73059</name>
</gene>
<sequence length="68" mass="8127">MKLEQHPKRKEAMAIFNAEFRNELKPAHINQVANKLKEDDTASFFFHMHKDNHWNWLKEEAGVSAEYE</sequence>
<organism evidence="2">
    <name type="scientific">Melampsora larici-populina (strain 98AG31 / pathotype 3-4-7)</name>
    <name type="common">Poplar leaf rust fungus</name>
    <dbReference type="NCBI Taxonomy" id="747676"/>
    <lineage>
        <taxon>Eukaryota</taxon>
        <taxon>Fungi</taxon>
        <taxon>Dikarya</taxon>
        <taxon>Basidiomycota</taxon>
        <taxon>Pucciniomycotina</taxon>
        <taxon>Pucciniomycetes</taxon>
        <taxon>Pucciniales</taxon>
        <taxon>Melampsoraceae</taxon>
        <taxon>Melampsora</taxon>
    </lineage>
</organism>
<dbReference type="HOGENOM" id="CLU_2794470_0_0_1"/>
<reference evidence="2" key="1">
    <citation type="journal article" date="2011" name="Proc. Natl. Acad. Sci. U.S.A.">
        <title>Obligate biotrophy features unraveled by the genomic analysis of rust fungi.</title>
        <authorList>
            <person name="Duplessis S."/>
            <person name="Cuomo C.A."/>
            <person name="Lin Y.-C."/>
            <person name="Aerts A."/>
            <person name="Tisserant E."/>
            <person name="Veneault-Fourrey C."/>
            <person name="Joly D.L."/>
            <person name="Hacquard S."/>
            <person name="Amselem J."/>
            <person name="Cantarel B.L."/>
            <person name="Chiu R."/>
            <person name="Coutinho P.M."/>
            <person name="Feau N."/>
            <person name="Field M."/>
            <person name="Frey P."/>
            <person name="Gelhaye E."/>
            <person name="Goldberg J."/>
            <person name="Grabherr M.G."/>
            <person name="Kodira C.D."/>
            <person name="Kohler A."/>
            <person name="Kuees U."/>
            <person name="Lindquist E.A."/>
            <person name="Lucas S.M."/>
            <person name="Mago R."/>
            <person name="Mauceli E."/>
            <person name="Morin E."/>
            <person name="Murat C."/>
            <person name="Pangilinan J.L."/>
            <person name="Park R."/>
            <person name="Pearson M."/>
            <person name="Quesneville H."/>
            <person name="Rouhier N."/>
            <person name="Sakthikumar S."/>
            <person name="Salamov A.A."/>
            <person name="Schmutz J."/>
            <person name="Selles B."/>
            <person name="Shapiro H."/>
            <person name="Tanguay P."/>
            <person name="Tuskan G.A."/>
            <person name="Henrissat B."/>
            <person name="Van de Peer Y."/>
            <person name="Rouze P."/>
            <person name="Ellis J.G."/>
            <person name="Dodds P.N."/>
            <person name="Schein J.E."/>
            <person name="Zhong S."/>
            <person name="Hamelin R.C."/>
            <person name="Grigoriev I.V."/>
            <person name="Szabo L.J."/>
            <person name="Martin F."/>
        </authorList>
    </citation>
    <scope>NUCLEOTIDE SEQUENCE [LARGE SCALE GENOMIC DNA]</scope>
    <source>
        <strain evidence="2">98AG31 / pathotype 3-4-7</strain>
    </source>
</reference>
<proteinExistence type="predicted"/>
<dbReference type="AlphaFoldDB" id="F4S2E9"/>
<keyword evidence="2" id="KW-1185">Reference proteome</keyword>
<name>F4S2E9_MELLP</name>
<evidence type="ECO:0000313" key="1">
    <source>
        <dbReference type="EMBL" id="EGG01218.1"/>
    </source>
</evidence>
<accession>F4S2E9</accession>
<dbReference type="RefSeq" id="XP_007415568.1">
    <property type="nucleotide sequence ID" value="XM_007415506.1"/>
</dbReference>
<dbReference type="VEuPathDB" id="FungiDB:MELLADRAFT_73059"/>